<reference evidence="4" key="1">
    <citation type="submission" date="2016-11" db="EMBL/GenBank/DDBJ databases">
        <authorList>
            <person name="Varghese N."/>
            <person name="Submissions S."/>
        </authorList>
    </citation>
    <scope>NUCLEOTIDE SEQUENCE [LARGE SCALE GENOMIC DNA]</scope>
    <source>
        <strain evidence="4">DSM 24724</strain>
    </source>
</reference>
<evidence type="ECO:0000256" key="2">
    <source>
        <dbReference type="SAM" id="Phobius"/>
    </source>
</evidence>
<evidence type="ECO:0000256" key="1">
    <source>
        <dbReference type="SAM" id="Coils"/>
    </source>
</evidence>
<name>A0A1M7N208_9FLAO</name>
<evidence type="ECO:0000313" key="3">
    <source>
        <dbReference type="EMBL" id="SHM96971.1"/>
    </source>
</evidence>
<protein>
    <submittedName>
        <fullName evidence="3">Uncharacterized protein</fullName>
    </submittedName>
</protein>
<keyword evidence="2" id="KW-0812">Transmembrane</keyword>
<dbReference type="EMBL" id="FRBT01000017">
    <property type="protein sequence ID" value="SHM96971.1"/>
    <property type="molecule type" value="Genomic_DNA"/>
</dbReference>
<sequence>MLQNRSKIELNMRTKIIFLYLVYLSFNISIRAQSYFPSRNVETNLQSFSKIDGQWTAVAPANNSLGGYVYQGINFGYDTNNYVSLANGAGTNELYFGRWDYEWKGWNKIWHSGNLNNSSTDFTSKTLNTTKINLSVQGGGDQIDAFTIVVGSFGTSENSARSSYFKVQDIGAGNWIPFIIKGNGNVGIGTTNPSSMLTVAGNIASREVKVTVDAGADFVFENDYSLPSLESVDKFIQENKHLPEIASASEMQRDGINLSEMNIKLLQKIEELTLYMIELKKENDVIKKENKEIKKDILNLKSKQIR</sequence>
<keyword evidence="4" id="KW-1185">Reference proteome</keyword>
<feature type="transmembrane region" description="Helical" evidence="2">
    <location>
        <begin position="12"/>
        <end position="30"/>
    </location>
</feature>
<keyword evidence="2" id="KW-1133">Transmembrane helix</keyword>
<feature type="coiled-coil region" evidence="1">
    <location>
        <begin position="269"/>
        <end position="303"/>
    </location>
</feature>
<keyword evidence="1" id="KW-0175">Coiled coil</keyword>
<evidence type="ECO:0000313" key="4">
    <source>
        <dbReference type="Proteomes" id="UP000184028"/>
    </source>
</evidence>
<dbReference type="Proteomes" id="UP000184028">
    <property type="component" value="Unassembled WGS sequence"/>
</dbReference>
<dbReference type="AlphaFoldDB" id="A0A1M7N208"/>
<dbReference type="STRING" id="946677.SAMN05444484_11712"/>
<gene>
    <name evidence="3" type="ORF">SAMN05444484_11712</name>
</gene>
<accession>A0A1M7N208</accession>
<organism evidence="3 4">
    <name type="scientific">Flavobacterium chilense</name>
    <dbReference type="NCBI Taxonomy" id="946677"/>
    <lineage>
        <taxon>Bacteria</taxon>
        <taxon>Pseudomonadati</taxon>
        <taxon>Bacteroidota</taxon>
        <taxon>Flavobacteriia</taxon>
        <taxon>Flavobacteriales</taxon>
        <taxon>Flavobacteriaceae</taxon>
        <taxon>Flavobacterium</taxon>
    </lineage>
</organism>
<keyword evidence="2" id="KW-0472">Membrane</keyword>
<proteinExistence type="predicted"/>